<feature type="region of interest" description="Disordered" evidence="1">
    <location>
        <begin position="1"/>
        <end position="20"/>
    </location>
</feature>
<reference evidence="2 3" key="1">
    <citation type="submission" date="2023-10" db="EMBL/GenBank/DDBJ databases">
        <title>Genomes of two closely related lineages of the louse Polyplax serrata with different host specificities.</title>
        <authorList>
            <person name="Martinu J."/>
            <person name="Tarabai H."/>
            <person name="Stefka J."/>
            <person name="Hypsa V."/>
        </authorList>
    </citation>
    <scope>NUCLEOTIDE SEQUENCE [LARGE SCALE GENOMIC DNA]</scope>
    <source>
        <strain evidence="2">HR10_N</strain>
    </source>
</reference>
<dbReference type="AlphaFoldDB" id="A0AAN8PY92"/>
<gene>
    <name evidence="2" type="ORF">RUM43_007972</name>
</gene>
<evidence type="ECO:0000256" key="1">
    <source>
        <dbReference type="SAM" id="MobiDB-lite"/>
    </source>
</evidence>
<organism evidence="2 3">
    <name type="scientific">Polyplax serrata</name>
    <name type="common">Common mouse louse</name>
    <dbReference type="NCBI Taxonomy" id="468196"/>
    <lineage>
        <taxon>Eukaryota</taxon>
        <taxon>Metazoa</taxon>
        <taxon>Ecdysozoa</taxon>
        <taxon>Arthropoda</taxon>
        <taxon>Hexapoda</taxon>
        <taxon>Insecta</taxon>
        <taxon>Pterygota</taxon>
        <taxon>Neoptera</taxon>
        <taxon>Paraneoptera</taxon>
        <taxon>Psocodea</taxon>
        <taxon>Troctomorpha</taxon>
        <taxon>Phthiraptera</taxon>
        <taxon>Anoplura</taxon>
        <taxon>Polyplacidae</taxon>
        <taxon>Polyplax</taxon>
    </lineage>
</organism>
<dbReference type="EMBL" id="JAWJWE010000003">
    <property type="protein sequence ID" value="KAK6639697.1"/>
    <property type="molecule type" value="Genomic_DNA"/>
</dbReference>
<evidence type="ECO:0000313" key="2">
    <source>
        <dbReference type="EMBL" id="KAK6639697.1"/>
    </source>
</evidence>
<comment type="caution">
    <text evidence="2">The sequence shown here is derived from an EMBL/GenBank/DDBJ whole genome shotgun (WGS) entry which is preliminary data.</text>
</comment>
<sequence>MEGIKWQQQRRWRGGSDAGWDGRVAAESVAAAKGWRDRRGSGAAEKGVCLGSVGYGMAVEKGEKEGGRKVDICGMREAQLGRISIAL</sequence>
<protein>
    <submittedName>
        <fullName evidence="2">Uncharacterized protein</fullName>
    </submittedName>
</protein>
<evidence type="ECO:0000313" key="3">
    <source>
        <dbReference type="Proteomes" id="UP001372834"/>
    </source>
</evidence>
<proteinExistence type="predicted"/>
<dbReference type="Proteomes" id="UP001372834">
    <property type="component" value="Unassembled WGS sequence"/>
</dbReference>
<name>A0AAN8PY92_POLSC</name>
<accession>A0AAN8PY92</accession>